<dbReference type="GO" id="GO:0071972">
    <property type="term" value="F:peptidoglycan L,D-transpeptidase activity"/>
    <property type="evidence" value="ECO:0007669"/>
    <property type="project" value="TreeGrafter"/>
</dbReference>
<dbReference type="SUPFAM" id="SSF56601">
    <property type="entry name" value="beta-lactamase/transpeptidase-like"/>
    <property type="match status" value="1"/>
</dbReference>
<evidence type="ECO:0000256" key="1">
    <source>
        <dbReference type="SAM" id="MobiDB-lite"/>
    </source>
</evidence>
<evidence type="ECO:0000313" key="3">
    <source>
        <dbReference type="EMBL" id="GEB98028.1"/>
    </source>
</evidence>
<proteinExistence type="predicted"/>
<evidence type="ECO:0000313" key="4">
    <source>
        <dbReference type="Proteomes" id="UP000315353"/>
    </source>
</evidence>
<feature type="region of interest" description="Disordered" evidence="1">
    <location>
        <begin position="365"/>
        <end position="384"/>
    </location>
</feature>
<accession>A0AB73B8M0</accession>
<protein>
    <recommendedName>
        <fullName evidence="2">Penicillin-binding protein transpeptidase domain-containing protein</fullName>
    </recommendedName>
</protein>
<dbReference type="PANTHER" id="PTHR30627:SF24">
    <property type="entry name" value="PENICILLIN-BINDING PROTEIN 4B"/>
    <property type="match status" value="1"/>
</dbReference>
<comment type="caution">
    <text evidence="3">The sequence shown here is derived from an EMBL/GenBank/DDBJ whole genome shotgun (WGS) entry which is preliminary data.</text>
</comment>
<dbReference type="InterPro" id="IPR001460">
    <property type="entry name" value="PCN-bd_Tpept"/>
</dbReference>
<sequence length="428" mass="44282">MGQAAQIAHAVSEVLPDVTPQWIEERINAAGGESTALFSVRSRDMDTVRARLQSIDGLSMREESRLLSNSRELSIPLDQGLSDYWMEALEKGAGWSLRAVSEQGEEILGSAAPEHIVRITTTLHLPMQAAAQRAVDAESKPAAFVAIGSGGDILAVAQNAAASEQGSIALTGLFPPGSTFKTVTTAGALTSGTVGPDDIVDCPGTAEIDGRIIPNDNNFDLGKVPMHTAFAQSCNTTQGFISQSFAPETMRDTALSLGLGVDFDSPGLTTVTGSVPLTSPGAARVEAAIGQGEVLSSPFGLALMEASLANNGTMALPRLITSVDGPGGFEVGALEADHQPAPLPEHTVESLHSMMKETVTTGSAKTLSDIPDLGGKTGTAETGSGGAHGWFTGIAGDVGFASFVENGDSSAPAIAIAGTWLRDDWRWK</sequence>
<dbReference type="GO" id="GO:0005886">
    <property type="term" value="C:plasma membrane"/>
    <property type="evidence" value="ECO:0007669"/>
    <property type="project" value="TreeGrafter"/>
</dbReference>
<dbReference type="GO" id="GO:0008658">
    <property type="term" value="F:penicillin binding"/>
    <property type="evidence" value="ECO:0007669"/>
    <property type="project" value="InterPro"/>
</dbReference>
<dbReference type="RefSeq" id="WP_232315975.1">
    <property type="nucleotide sequence ID" value="NZ_BJNB01000022.1"/>
</dbReference>
<dbReference type="InterPro" id="IPR012338">
    <property type="entry name" value="Beta-lactam/transpept-like"/>
</dbReference>
<reference evidence="3 4" key="1">
    <citation type="submission" date="2019-06" db="EMBL/GenBank/DDBJ databases">
        <title>Whole genome shotgun sequence of Corynebacterium flavescens NBRC 14136.</title>
        <authorList>
            <person name="Hosoyama A."/>
            <person name="Uohara A."/>
            <person name="Ohji S."/>
            <person name="Ichikawa N."/>
        </authorList>
    </citation>
    <scope>NUCLEOTIDE SEQUENCE [LARGE SCALE GENOMIC DNA]</scope>
    <source>
        <strain evidence="3 4">NBRC 14136</strain>
    </source>
</reference>
<dbReference type="GeneID" id="82879869"/>
<evidence type="ECO:0000259" key="2">
    <source>
        <dbReference type="Pfam" id="PF00905"/>
    </source>
</evidence>
<dbReference type="InterPro" id="IPR050515">
    <property type="entry name" value="Beta-lactam/transpept"/>
</dbReference>
<dbReference type="EMBL" id="BJNB01000022">
    <property type="protein sequence ID" value="GEB98028.1"/>
    <property type="molecule type" value="Genomic_DNA"/>
</dbReference>
<dbReference type="AlphaFoldDB" id="A0AB73B8M0"/>
<dbReference type="Gene3D" id="3.40.710.10">
    <property type="entry name" value="DD-peptidase/beta-lactamase superfamily"/>
    <property type="match status" value="1"/>
</dbReference>
<organism evidence="3 4">
    <name type="scientific">Corynebacterium flavescens</name>
    <dbReference type="NCBI Taxonomy" id="28028"/>
    <lineage>
        <taxon>Bacteria</taxon>
        <taxon>Bacillati</taxon>
        <taxon>Actinomycetota</taxon>
        <taxon>Actinomycetes</taxon>
        <taxon>Mycobacteriales</taxon>
        <taxon>Corynebacteriaceae</taxon>
        <taxon>Corynebacterium</taxon>
    </lineage>
</organism>
<dbReference type="GO" id="GO:0071555">
    <property type="term" value="P:cell wall organization"/>
    <property type="evidence" value="ECO:0007669"/>
    <property type="project" value="TreeGrafter"/>
</dbReference>
<gene>
    <name evidence="3" type="ORF">CFL01nite_15230</name>
</gene>
<dbReference type="Pfam" id="PF00905">
    <property type="entry name" value="Transpeptidase"/>
    <property type="match status" value="1"/>
</dbReference>
<feature type="domain" description="Penicillin-binding protein transpeptidase" evidence="2">
    <location>
        <begin position="150"/>
        <end position="396"/>
    </location>
</feature>
<name>A0AB73B8M0_CORFL</name>
<dbReference type="PANTHER" id="PTHR30627">
    <property type="entry name" value="PEPTIDOGLYCAN D,D-TRANSPEPTIDASE"/>
    <property type="match status" value="1"/>
</dbReference>
<dbReference type="Proteomes" id="UP000315353">
    <property type="component" value="Unassembled WGS sequence"/>
</dbReference>